<gene>
    <name evidence="1" type="ORF">DXA22_00230</name>
</gene>
<name>A0A413KE69_BIFPS</name>
<reference evidence="1 2" key="1">
    <citation type="submission" date="2018-08" db="EMBL/GenBank/DDBJ databases">
        <title>A genome reference for cultivated species of the human gut microbiota.</title>
        <authorList>
            <person name="Zou Y."/>
            <person name="Xue W."/>
            <person name="Luo G."/>
        </authorList>
    </citation>
    <scope>NUCLEOTIDE SEQUENCE [LARGE SCALE GENOMIC DNA]</scope>
    <source>
        <strain evidence="1 2">CF01-1</strain>
    </source>
</reference>
<dbReference type="EMBL" id="QSDK01000001">
    <property type="protein sequence ID" value="RGY77876.1"/>
    <property type="molecule type" value="Genomic_DNA"/>
</dbReference>
<sequence length="82" mass="8988">MVPLPGELLPIDIYDVYDSFLSQSISPYSTASPSDSRTLTVAVKNNGIPSVAVEYMDQIPQLQQYHDEQGSPARVFSATQVL</sequence>
<accession>A0A413KE69</accession>
<dbReference type="Proteomes" id="UP000284163">
    <property type="component" value="Unassembled WGS sequence"/>
</dbReference>
<dbReference type="AlphaFoldDB" id="A0A413KE69"/>
<protein>
    <submittedName>
        <fullName evidence="1">Uncharacterized protein</fullName>
    </submittedName>
</protein>
<comment type="caution">
    <text evidence="1">The sequence shown here is derived from an EMBL/GenBank/DDBJ whole genome shotgun (WGS) entry which is preliminary data.</text>
</comment>
<evidence type="ECO:0000313" key="2">
    <source>
        <dbReference type="Proteomes" id="UP000284163"/>
    </source>
</evidence>
<proteinExistence type="predicted"/>
<evidence type="ECO:0000313" key="1">
    <source>
        <dbReference type="EMBL" id="RGY77876.1"/>
    </source>
</evidence>
<organism evidence="1 2">
    <name type="scientific">Bifidobacterium pseudocatenulatum</name>
    <dbReference type="NCBI Taxonomy" id="28026"/>
    <lineage>
        <taxon>Bacteria</taxon>
        <taxon>Bacillati</taxon>
        <taxon>Actinomycetota</taxon>
        <taxon>Actinomycetes</taxon>
        <taxon>Bifidobacteriales</taxon>
        <taxon>Bifidobacteriaceae</taxon>
        <taxon>Bifidobacterium</taxon>
    </lineage>
</organism>